<dbReference type="Pfam" id="PF11974">
    <property type="entry name" value="bMG3"/>
    <property type="match status" value="1"/>
</dbReference>
<dbReference type="PANTHER" id="PTHR40094">
    <property type="entry name" value="ALPHA-2-MACROGLOBULIN HOMOLOG"/>
    <property type="match status" value="1"/>
</dbReference>
<gene>
    <name evidence="4" type="ORF">C0601_01625</name>
</gene>
<dbReference type="Pfam" id="PF17962">
    <property type="entry name" value="bMG6"/>
    <property type="match status" value="1"/>
</dbReference>
<dbReference type="Gene3D" id="2.60.40.1930">
    <property type="match status" value="1"/>
</dbReference>
<accession>A0A2N5ZLS4</accession>
<evidence type="ECO:0000313" key="4">
    <source>
        <dbReference type="EMBL" id="PLX19581.1"/>
    </source>
</evidence>
<evidence type="ECO:0000256" key="1">
    <source>
        <dbReference type="ARBA" id="ARBA00010556"/>
    </source>
</evidence>
<dbReference type="Pfam" id="PF00207">
    <property type="entry name" value="A2M"/>
    <property type="match status" value="1"/>
</dbReference>
<dbReference type="InterPro" id="IPR001599">
    <property type="entry name" value="Macroglobln_a2"/>
</dbReference>
<protein>
    <recommendedName>
        <fullName evidence="6">Alpha-2-macroglobulin domain-containing protein</fullName>
    </recommendedName>
</protein>
<dbReference type="Pfam" id="PF17973">
    <property type="entry name" value="bMG10"/>
    <property type="match status" value="1"/>
</dbReference>
<dbReference type="InterPro" id="IPR002890">
    <property type="entry name" value="MG2"/>
</dbReference>
<feature type="domain" description="Alpha-2-macroglobulin" evidence="3">
    <location>
        <begin position="1126"/>
        <end position="1211"/>
    </location>
</feature>
<reference evidence="4 5" key="1">
    <citation type="submission" date="2017-11" db="EMBL/GenBank/DDBJ databases">
        <title>Genome-resolved metagenomics identifies genetic mobility, metabolic interactions, and unexpected diversity in perchlorate-reducing communities.</title>
        <authorList>
            <person name="Barnum T.P."/>
            <person name="Figueroa I.A."/>
            <person name="Carlstrom C.I."/>
            <person name="Lucas L.N."/>
            <person name="Engelbrektson A.L."/>
            <person name="Coates J.D."/>
        </authorList>
    </citation>
    <scope>NUCLEOTIDE SEQUENCE [LARGE SCALE GENOMIC DNA]</scope>
    <source>
        <strain evidence="4">BM706</strain>
    </source>
</reference>
<proteinExistence type="inferred from homology"/>
<dbReference type="GO" id="GO:0004866">
    <property type="term" value="F:endopeptidase inhibitor activity"/>
    <property type="evidence" value="ECO:0007669"/>
    <property type="project" value="InterPro"/>
</dbReference>
<evidence type="ECO:0000259" key="2">
    <source>
        <dbReference type="SMART" id="SM01359"/>
    </source>
</evidence>
<dbReference type="Gene3D" id="1.50.10.20">
    <property type="match status" value="1"/>
</dbReference>
<dbReference type="InterPro" id="IPR011625">
    <property type="entry name" value="A2M_N_BRD"/>
</dbReference>
<feature type="domain" description="Alpha-2-macroglobulin bait region" evidence="2">
    <location>
        <begin position="914"/>
        <end position="1055"/>
    </location>
</feature>
<name>A0A2N5ZLS4_MUIH1</name>
<dbReference type="SMART" id="SM01419">
    <property type="entry name" value="Thiol-ester_cl"/>
    <property type="match status" value="1"/>
</dbReference>
<dbReference type="Proteomes" id="UP000234857">
    <property type="component" value="Unassembled WGS sequence"/>
</dbReference>
<organism evidence="4 5">
    <name type="scientific">Muiribacterium halophilum</name>
    <dbReference type="NCBI Taxonomy" id="2053465"/>
    <lineage>
        <taxon>Bacteria</taxon>
        <taxon>Candidatus Muiribacteriota</taxon>
        <taxon>Candidatus Muiribacteriia</taxon>
        <taxon>Candidatus Muiribacteriales</taxon>
        <taxon>Candidatus Muiribacteriaceae</taxon>
        <taxon>Candidatus Muiribacterium</taxon>
    </lineage>
</organism>
<dbReference type="SMART" id="SM01359">
    <property type="entry name" value="A2M_N_2"/>
    <property type="match status" value="1"/>
</dbReference>
<dbReference type="InterPro" id="IPR051802">
    <property type="entry name" value="YfhM-like"/>
</dbReference>
<dbReference type="InterPro" id="IPR041246">
    <property type="entry name" value="Bact_MG10"/>
</dbReference>
<dbReference type="EMBL" id="PKTG01000025">
    <property type="protein sequence ID" value="PLX19581.1"/>
    <property type="molecule type" value="Genomic_DNA"/>
</dbReference>
<dbReference type="PANTHER" id="PTHR40094:SF1">
    <property type="entry name" value="UBIQUITIN DOMAIN-CONTAINING PROTEIN"/>
    <property type="match status" value="1"/>
</dbReference>
<evidence type="ECO:0000259" key="3">
    <source>
        <dbReference type="SMART" id="SM01360"/>
    </source>
</evidence>
<dbReference type="InterPro" id="IPR041462">
    <property type="entry name" value="Bact_A2M_MG6"/>
</dbReference>
<comment type="caution">
    <text evidence="4">The sequence shown here is derived from an EMBL/GenBank/DDBJ whole genome shotgun (WGS) entry which is preliminary data.</text>
</comment>
<evidence type="ECO:0008006" key="6">
    <source>
        <dbReference type="Google" id="ProtNLM"/>
    </source>
</evidence>
<dbReference type="SUPFAM" id="SSF48239">
    <property type="entry name" value="Terpenoid cyclases/Protein prenyltransferases"/>
    <property type="match status" value="1"/>
</dbReference>
<evidence type="ECO:0000313" key="5">
    <source>
        <dbReference type="Proteomes" id="UP000234857"/>
    </source>
</evidence>
<comment type="similarity">
    <text evidence="1">Belongs to the protease inhibitor I39 (alpha-2-macroglobulin) family. Bacterial alpha-2-macroglobulin subfamily.</text>
</comment>
<sequence length="1762" mass="204298">MNHRKFLYLIFILFLIIFNIKPLSAVLEMKDIIDLSIQGEIKADSEFGIKFKKNINKNILKSSFFKLTPNTPVMTKIIDNNTLIFVPDETLYPDKDYNLQVDLKKLFPTENFKNNVYKVNFKTKKRQLVVTNKEELERDNSSFYSLKITIRSDVPFQYGAVNKSDIVLLKDNKNRSFFKNIDKLEKRDKKLIIYTGRIEKATAEAIPIKLHIKNKNMGIEPDWDYDFIVPMYQYLDVTSYKAGISEGANRIEIDFNRSLKQHGQKNLIEVTQDVKYLTTIFNKRITLIGDFLPGKKYKVKISKLLEAKNGEHLKDDRTLDVVFENIKPEIRFENEGIYLPMNNKKSISFQTMNVSYVKVRLERLFANNLTYFLYENSLRSDNKYYYGMYKYGETVFEKRLSTKAKLNVWKDTEIDISKYIKNQQGILYKINILFSDSQEKMSMSSRYSYGQIEKVIIPTDLGMCCKKTKDGSYIFVFDIKDNKPAKGVKLSLYDDKNQLIDWGMTDEDGLYISRYKDFLYATANSDKKGVSFIKPQDSVLEYSSFGLVNKVENKENTAYIFTDRDVYRPGDEINVGLIFRNRYGSFPSDHPIRIKIKDTMSKLVEDKVLKNSKDGFYFYTFKTSELAPTGVWNMHINTGQTEIDHRIRIETIVPTKLEVKIKDVGKNIRPGSQKDVYRISSYLTGKPATELKSSLSAKIFSTRRFFEKLSNYDFYDETKKIVSFSMSDINYLSKTDNGYKYSINIPENISKELPLKCELIAKVFEDNGRDTSDSISFSIKGKGLYSGILRSEFNYLETGKKQKTSVVLVNSEGEFVPGHKLRYRILRNESYWWWHYSSKREFRKHFMSSDDLVMEKEGTIVSSSSPVDISFTPSTRGEYLILIDSPEDAFYSTSSFFSAFDWGKQMSDKDSFYLKITPKKDSYFGGDIAKVLFDAPFSGKALLTIEGKGIIYKERWIDVKKGRNIAQLAISKNMFPNVFVFISFLPEYKKDIDIPSRIFGICEIKIMDDKRKLNYSLICPDEVQPGEKVRIEIDTKEKIQSQLVLNIADEGLLLITDYTSPDPERYFYKKNSIGVETSDIFNRFIQPTDGNSVNSLSIGGGESLDLRKKNINRIASQRFTPVQISSGLIQTDINGKASFEFTMPDYEGSVRVSLAGARGQRYGSSRKNIKVIRDISIFPSMPRFLYVKDKTIIPIRLINNIEKDLQIKFDVISDGRSEVYTEQKKEFTLKKEKVLDVKVNAADEKEDLNLIISIKYNGKIIKRNFELVIIDPAPYMMIKEYNTLKKSEIFNVQNRISDNSYIEISTIDSLELFSNLKSLVDYQYGCLEQTVSKALPQLYIDGTFIEDDTLREKANQNVTLAIKRLKYFQKSSGEFAYWPGGGYYLEFANLYAGLFLNLAKEKGFYVDSNMFSRWLSNEVNKSREQKGNVFEKTFRLYVLSSIGKDVLSEANYMIQNDKEKLRDLSLLLLINTYKNLGQKDMIENLMSENISKMTIFRDGYSNLGLTDLSMILELYIDLGYKDKALKVFRQMILSQRLRERRSTLDRALVIKSTLKYLNTFKDKYLNLSLTYKNGNRKKINKEKILKIALDKNSDLLEIKNESEDDISVAIYSSKRREDEKEISNGLFIQREFRDENGLIVDPEQIKSSEEFYMTVSIKNLTGSLQKNILLQQKISGCWEFLQDDYQKADPMVKKSSGFDHMDKRDDSITWFFDLAGNKKKHFSIKLRCINKGEYTLPGSFAQNMYSSDIFYKGKTDKINIKE</sequence>
<dbReference type="Pfam" id="PF07703">
    <property type="entry name" value="A2M_BRD"/>
    <property type="match status" value="1"/>
</dbReference>
<dbReference type="Pfam" id="PF01835">
    <property type="entry name" value="MG2"/>
    <property type="match status" value="1"/>
</dbReference>
<dbReference type="InterPro" id="IPR047565">
    <property type="entry name" value="Alpha-macroglob_thiol-ester_cl"/>
</dbReference>
<dbReference type="SMART" id="SM01360">
    <property type="entry name" value="A2M"/>
    <property type="match status" value="1"/>
</dbReference>
<dbReference type="InterPro" id="IPR021868">
    <property type="entry name" value="Alpha_2_Macroglob_MG3"/>
</dbReference>
<dbReference type="InterPro" id="IPR008930">
    <property type="entry name" value="Terpenoid_cyclase/PrenylTrfase"/>
</dbReference>